<evidence type="ECO:0000313" key="2">
    <source>
        <dbReference type="Proteomes" id="UP000309676"/>
    </source>
</evidence>
<reference evidence="1 2" key="1">
    <citation type="submission" date="2019-05" db="EMBL/GenBank/DDBJ databases">
        <authorList>
            <person name="Narsing Rao M.P."/>
            <person name="Li W.J."/>
        </authorList>
    </citation>
    <scope>NUCLEOTIDE SEQUENCE [LARGE SCALE GENOMIC DNA]</scope>
    <source>
        <strain evidence="1 2">SYSU_K30003</strain>
    </source>
</reference>
<accession>A0A5R9G8C7</accession>
<keyword evidence="2" id="KW-1185">Reference proteome</keyword>
<dbReference type="Proteomes" id="UP000309676">
    <property type="component" value="Unassembled WGS sequence"/>
</dbReference>
<sequence length="65" mass="7203">MSNRLETLKADQANFLDKTEDEVKTVASTVSSEAMNENPDLEAVAAFTAHVNKYDVREEDEASPE</sequence>
<organism evidence="1 2">
    <name type="scientific">Paenibacillus antri</name>
    <dbReference type="NCBI Taxonomy" id="2582848"/>
    <lineage>
        <taxon>Bacteria</taxon>
        <taxon>Bacillati</taxon>
        <taxon>Bacillota</taxon>
        <taxon>Bacilli</taxon>
        <taxon>Bacillales</taxon>
        <taxon>Paenibacillaceae</taxon>
        <taxon>Paenibacillus</taxon>
    </lineage>
</organism>
<evidence type="ECO:0000313" key="1">
    <source>
        <dbReference type="EMBL" id="TLS51981.1"/>
    </source>
</evidence>
<dbReference type="RefSeq" id="WP_138194225.1">
    <property type="nucleotide sequence ID" value="NZ_VCIW01000006.1"/>
</dbReference>
<name>A0A5R9G8C7_9BACL</name>
<evidence type="ECO:0008006" key="3">
    <source>
        <dbReference type="Google" id="ProtNLM"/>
    </source>
</evidence>
<dbReference type="OrthoDB" id="2660834at2"/>
<dbReference type="EMBL" id="VCIW01000006">
    <property type="protein sequence ID" value="TLS51981.1"/>
    <property type="molecule type" value="Genomic_DNA"/>
</dbReference>
<dbReference type="AlphaFoldDB" id="A0A5R9G8C7"/>
<proteinExistence type="predicted"/>
<protein>
    <recommendedName>
        <fullName evidence="3">DUF4025 domain-containing protein</fullName>
    </recommendedName>
</protein>
<comment type="caution">
    <text evidence="1">The sequence shown here is derived from an EMBL/GenBank/DDBJ whole genome shotgun (WGS) entry which is preliminary data.</text>
</comment>
<gene>
    <name evidence="1" type="ORF">FE782_11410</name>
</gene>